<dbReference type="RefSeq" id="WP_344260728.1">
    <property type="nucleotide sequence ID" value="NZ_BAAAMR010000002.1"/>
</dbReference>
<gene>
    <name evidence="2" type="ORF">GCM10009727_04180</name>
</gene>
<keyword evidence="3" id="KW-1185">Reference proteome</keyword>
<keyword evidence="1" id="KW-0732">Signal</keyword>
<dbReference type="EMBL" id="BAAAMR010000002">
    <property type="protein sequence ID" value="GAA2119914.1"/>
    <property type="molecule type" value="Genomic_DNA"/>
</dbReference>
<organism evidence="2 3">
    <name type="scientific">Actinomadura napierensis</name>
    <dbReference type="NCBI Taxonomy" id="267854"/>
    <lineage>
        <taxon>Bacteria</taxon>
        <taxon>Bacillati</taxon>
        <taxon>Actinomycetota</taxon>
        <taxon>Actinomycetes</taxon>
        <taxon>Streptosporangiales</taxon>
        <taxon>Thermomonosporaceae</taxon>
        <taxon>Actinomadura</taxon>
    </lineage>
</organism>
<evidence type="ECO:0000313" key="2">
    <source>
        <dbReference type="EMBL" id="GAA2119914.1"/>
    </source>
</evidence>
<comment type="caution">
    <text evidence="2">The sequence shown here is derived from an EMBL/GenBank/DDBJ whole genome shotgun (WGS) entry which is preliminary data.</text>
</comment>
<evidence type="ECO:0008006" key="4">
    <source>
        <dbReference type="Google" id="ProtNLM"/>
    </source>
</evidence>
<dbReference type="Proteomes" id="UP001501020">
    <property type="component" value="Unassembled WGS sequence"/>
</dbReference>
<protein>
    <recommendedName>
        <fullName evidence="4">Ig-like domain repeat protein</fullName>
    </recommendedName>
</protein>
<proteinExistence type="predicted"/>
<sequence length="547" mass="58387">MRRLLALFTGLVTVAALVVAPPAEAADYPNIDSVRLLSPGATTQIEVAAVSGSDITKVSADLRTLGGGPETVPVDDFELVGGTAKDGVWRTKSAVTVAQGRWTVDVELTNAAMTRNLPGRAVIDNGLDTVLADVAVSPTTVDVDHPEVTFRARLLARNPDGTETPVEGARLHVDQPDGTSATAITGADGRAEGTATFTASGDVVVSYPGDFLHRPARSAATRISKQRLRTRISLAIKGRPIAGEKATITGRLERQDRAGVWAPLPGKQVDLQFDKAVGGDWHTVASPKTDANGVYSATVLVTDDGAWNVSFAGDPVHLPGDYADYLQSSDDTNVVQIAYRTSVSGFDAGPEPVGRGDTMTATGQVLRRLADGRWVAAESALVELQFSTDGKKWSDVVAGVLDGAGRFAIPTRAVRDGYWRAVVRDDGFASLPSTGPADYVDVRYRTEIADFNASPEPVVKGRTVTIVGALYREPKPNQWTNFGKQKVSFYFRAKGASKWTYLGATTADGLGRFRKGFKASKDGTWRAYYGGSSAYVKAFRDDYVDVR</sequence>
<evidence type="ECO:0000256" key="1">
    <source>
        <dbReference type="SAM" id="SignalP"/>
    </source>
</evidence>
<evidence type="ECO:0000313" key="3">
    <source>
        <dbReference type="Proteomes" id="UP001501020"/>
    </source>
</evidence>
<feature type="signal peptide" evidence="1">
    <location>
        <begin position="1"/>
        <end position="25"/>
    </location>
</feature>
<feature type="chain" id="PRO_5046610701" description="Ig-like domain repeat protein" evidence="1">
    <location>
        <begin position="26"/>
        <end position="547"/>
    </location>
</feature>
<name>A0ABP5JM08_9ACTN</name>
<reference evidence="3" key="1">
    <citation type="journal article" date="2019" name="Int. J. Syst. Evol. Microbiol.">
        <title>The Global Catalogue of Microorganisms (GCM) 10K type strain sequencing project: providing services to taxonomists for standard genome sequencing and annotation.</title>
        <authorList>
            <consortium name="The Broad Institute Genomics Platform"/>
            <consortium name="The Broad Institute Genome Sequencing Center for Infectious Disease"/>
            <person name="Wu L."/>
            <person name="Ma J."/>
        </authorList>
    </citation>
    <scope>NUCLEOTIDE SEQUENCE [LARGE SCALE GENOMIC DNA]</scope>
    <source>
        <strain evidence="3">JCM 13850</strain>
    </source>
</reference>
<accession>A0ABP5JM08</accession>